<evidence type="ECO:0000313" key="1">
    <source>
        <dbReference type="EMBL" id="UOQ72965.1"/>
    </source>
</evidence>
<evidence type="ECO:0000313" key="2">
    <source>
        <dbReference type="Proteomes" id="UP000831796"/>
    </source>
</evidence>
<gene>
    <name evidence="1" type="ORF">MUN79_02985</name>
</gene>
<dbReference type="RefSeq" id="WP_244676323.1">
    <property type="nucleotide sequence ID" value="NZ_CP095046.1"/>
</dbReference>
<reference evidence="1" key="1">
    <citation type="submission" date="2022-04" db="EMBL/GenBank/DDBJ databases">
        <title>Hymenobacter sp. isolated from the air.</title>
        <authorList>
            <person name="Won M."/>
            <person name="Lee C.-M."/>
            <person name="Woen H.-Y."/>
            <person name="Kwon S.-W."/>
        </authorList>
    </citation>
    <scope>NUCLEOTIDE SEQUENCE</scope>
    <source>
        <strain evidence="1">5116S-3</strain>
    </source>
</reference>
<dbReference type="AlphaFoldDB" id="A0A8T9Q752"/>
<protein>
    <submittedName>
        <fullName evidence="1">Uncharacterized protein</fullName>
    </submittedName>
</protein>
<organism evidence="1 2">
    <name type="scientific">Hymenobacter cellulosilyticus</name>
    <dbReference type="NCBI Taxonomy" id="2932248"/>
    <lineage>
        <taxon>Bacteria</taxon>
        <taxon>Pseudomonadati</taxon>
        <taxon>Bacteroidota</taxon>
        <taxon>Cytophagia</taxon>
        <taxon>Cytophagales</taxon>
        <taxon>Hymenobacteraceae</taxon>
        <taxon>Hymenobacter</taxon>
    </lineage>
</organism>
<name>A0A8T9Q752_9BACT</name>
<dbReference type="EMBL" id="CP095046">
    <property type="protein sequence ID" value="UOQ72965.1"/>
    <property type="molecule type" value="Genomic_DNA"/>
</dbReference>
<dbReference type="KEGG" id="hcu:MUN79_02985"/>
<proteinExistence type="predicted"/>
<sequence>MRFSTQRLWAGLFMLLLVGAPGVLQAQSWERVMALAATPSSEFTFCNTTCYDAAGNLVVAGSFGGSLTLGSFTLTSAGKRDIFVARLSPAGQWTQAVRAGGTGDDGATALLLLPGGELAVASSFENSLTLGSSMLTSAGKRDIFVARLSPAGQWTQAVRAGGSEDDGISALSLDAAAQLVAVGSFVSPTVTFGTFILQNTIRPTNPLVTLTPTCLSLASTQPDSGLRP</sequence>
<dbReference type="Proteomes" id="UP000831796">
    <property type="component" value="Chromosome"/>
</dbReference>
<accession>A0A8T9Q752</accession>
<keyword evidence="2" id="KW-1185">Reference proteome</keyword>